<organism evidence="2 3">
    <name type="scientific">Clostridium sporogenes</name>
    <dbReference type="NCBI Taxonomy" id="1509"/>
    <lineage>
        <taxon>Bacteria</taxon>
        <taxon>Bacillati</taxon>
        <taxon>Bacillota</taxon>
        <taxon>Clostridia</taxon>
        <taxon>Eubacteriales</taxon>
        <taxon>Clostridiaceae</taxon>
        <taxon>Clostridium</taxon>
    </lineage>
</organism>
<evidence type="ECO:0000313" key="2">
    <source>
        <dbReference type="EMBL" id="MDS1003004.1"/>
    </source>
</evidence>
<dbReference type="Proteomes" id="UP001182303">
    <property type="component" value="Unassembled WGS sequence"/>
</dbReference>
<name>A0AAE4FK65_CLOSG</name>
<protein>
    <submittedName>
        <fullName evidence="2">ATP-binding protein</fullName>
    </submittedName>
</protein>
<proteinExistence type="predicted"/>
<dbReference type="GO" id="GO:0005524">
    <property type="term" value="F:ATP binding"/>
    <property type="evidence" value="ECO:0007669"/>
    <property type="project" value="UniProtKB-KW"/>
</dbReference>
<dbReference type="PROSITE" id="PS51379">
    <property type="entry name" value="4FE4S_FER_2"/>
    <property type="match status" value="2"/>
</dbReference>
<feature type="domain" description="4Fe-4S ferredoxin-type" evidence="1">
    <location>
        <begin position="83"/>
        <end position="112"/>
    </location>
</feature>
<dbReference type="InterPro" id="IPR002586">
    <property type="entry name" value="CobQ/CobB/MinD/ParA_Nub-bd_dom"/>
</dbReference>
<feature type="domain" description="4Fe-4S ferredoxin-type" evidence="1">
    <location>
        <begin position="58"/>
        <end position="82"/>
    </location>
</feature>
<dbReference type="Pfam" id="PF00037">
    <property type="entry name" value="Fer4"/>
    <property type="match status" value="2"/>
</dbReference>
<dbReference type="CDD" id="cd03110">
    <property type="entry name" value="SIMIBI_bact_arch"/>
    <property type="match status" value="1"/>
</dbReference>
<sequence>MDLVVLSGKGGTGKTTIATALSEIYNDVIRVDCDVDASNFYMFYKGKDIEKNDFTGGKKANIDEDICIRCGKCKSICKFHAIENFKIDPFLCEGCGACTLICQPNAIKLEDEKTAEIFITELDKGLISRAEMEVGSDGSGKLVTDLRKKAKKLNKDDKLTIIDGSPGIGCAVIASITGADAVLIVTEPTASGLEDLKRVVDLCKHFDVFTMVCVNKYDINKEMTVDIESFINEKGIKLVGKIPYDNTVMKSINELNPITYYKESIAKEAIEHMWKNIRETI</sequence>
<reference evidence="2" key="1">
    <citation type="submission" date="2023-04" db="EMBL/GenBank/DDBJ databases">
        <title>Assessment of the microbiological origin of a defect in Grana Padano cheese.</title>
        <authorList>
            <person name="Zago M."/>
            <person name="Rossetti L."/>
            <person name="Bonvini B."/>
            <person name="Carminati D."/>
            <person name="Giraffa G."/>
        </authorList>
    </citation>
    <scope>NUCLEOTIDE SEQUENCE</scope>
    <source>
        <strain evidence="2">4990</strain>
    </source>
</reference>
<dbReference type="PANTHER" id="PTHR43534">
    <property type="entry name" value="MIND SUPERFAMILY P-LOOP ATPASE CONTAINING AN INSERTED FERREDOXIN DOMAIN"/>
    <property type="match status" value="1"/>
</dbReference>
<dbReference type="PANTHER" id="PTHR43534:SF1">
    <property type="entry name" value="4FE-4S CLUSTER CONTAINING PARA FAMILY ATPASE PROTEIN"/>
    <property type="match status" value="1"/>
</dbReference>
<dbReference type="SUPFAM" id="SSF52540">
    <property type="entry name" value="P-loop containing nucleoside triphosphate hydrolases"/>
    <property type="match status" value="1"/>
</dbReference>
<evidence type="ECO:0000313" key="3">
    <source>
        <dbReference type="Proteomes" id="UP001182303"/>
    </source>
</evidence>
<gene>
    <name evidence="2" type="ORF">P9J83_05735</name>
</gene>
<dbReference type="RefSeq" id="WP_310943190.1">
    <property type="nucleotide sequence ID" value="NZ_JARUIS010000006.1"/>
</dbReference>
<keyword evidence="2" id="KW-0547">Nucleotide-binding</keyword>
<evidence type="ECO:0000259" key="1">
    <source>
        <dbReference type="PROSITE" id="PS51379"/>
    </source>
</evidence>
<dbReference type="InterPro" id="IPR017896">
    <property type="entry name" value="4Fe4S_Fe-S-bd"/>
</dbReference>
<dbReference type="EMBL" id="JARUIS010000006">
    <property type="protein sequence ID" value="MDS1003004.1"/>
    <property type="molecule type" value="Genomic_DNA"/>
</dbReference>
<dbReference type="InterPro" id="IPR027417">
    <property type="entry name" value="P-loop_NTPase"/>
</dbReference>
<keyword evidence="2" id="KW-0067">ATP-binding</keyword>
<dbReference type="AlphaFoldDB" id="A0AAE4FK65"/>
<accession>A0AAE4FK65</accession>
<comment type="caution">
    <text evidence="2">The sequence shown here is derived from an EMBL/GenBank/DDBJ whole genome shotgun (WGS) entry which is preliminary data.</text>
</comment>
<dbReference type="Gene3D" id="3.30.70.20">
    <property type="match status" value="1"/>
</dbReference>
<dbReference type="Gene3D" id="3.40.50.300">
    <property type="entry name" value="P-loop containing nucleotide triphosphate hydrolases"/>
    <property type="match status" value="1"/>
</dbReference>
<dbReference type="Pfam" id="PF01656">
    <property type="entry name" value="CbiA"/>
    <property type="match status" value="1"/>
</dbReference>